<protein>
    <submittedName>
        <fullName evidence="1">Uncharacterized protein</fullName>
    </submittedName>
</protein>
<organism evidence="1 2">
    <name type="scientific">Candidatus Nitrosotalea okcheonensis</name>
    <dbReference type="NCBI Taxonomy" id="1903276"/>
    <lineage>
        <taxon>Archaea</taxon>
        <taxon>Nitrososphaerota</taxon>
        <taxon>Nitrososphaeria</taxon>
        <taxon>Nitrosotaleales</taxon>
        <taxon>Nitrosotaleaceae</taxon>
        <taxon>Nitrosotalea</taxon>
    </lineage>
</organism>
<evidence type="ECO:0000313" key="2">
    <source>
        <dbReference type="Proteomes" id="UP000230607"/>
    </source>
</evidence>
<sequence length="230" mass="24846">MKINALLVVTMLLTSAMIMPVGMSYAQSYGGMMQSSGNQTSMNQTMTMHTNSTSTNATMIMHDNATITMSTNTTSAIITPVTNSTTSQSNYTKSAQQISDFIHSAVADFKQQGAETLKVILDCQNRVQAAAPGDINSIKQDCSIQLNAITAKYQDERTHYHDLIKQYRSSVMVFLADARGLSTSPAALDNAITHLGMMMHNTMSNNTVTGYMATRNNTHCVNPPGGPAIC</sequence>
<name>A0A2H1FD15_9ARCH</name>
<gene>
    <name evidence="1" type="ORF">NCS_10444</name>
</gene>
<dbReference type="AlphaFoldDB" id="A0A2H1FD15"/>
<keyword evidence="2" id="KW-1185">Reference proteome</keyword>
<reference evidence="2" key="1">
    <citation type="submission" date="2017-03" db="EMBL/GenBank/DDBJ databases">
        <authorList>
            <person name="Herbold C."/>
        </authorList>
    </citation>
    <scope>NUCLEOTIDE SEQUENCE [LARGE SCALE GENOMIC DNA]</scope>
</reference>
<dbReference type="Proteomes" id="UP000230607">
    <property type="component" value="Chromosome 1"/>
</dbReference>
<dbReference type="OrthoDB" id="385609at2157"/>
<proteinExistence type="predicted"/>
<evidence type="ECO:0000313" key="1">
    <source>
        <dbReference type="EMBL" id="SMH70637.1"/>
    </source>
</evidence>
<dbReference type="RefSeq" id="WP_157926744.1">
    <property type="nucleotide sequence ID" value="NZ_LT841358.1"/>
</dbReference>
<dbReference type="EMBL" id="LT841358">
    <property type="protein sequence ID" value="SMH70637.1"/>
    <property type="molecule type" value="Genomic_DNA"/>
</dbReference>
<accession>A0A2H1FD15</accession>